<dbReference type="EMBL" id="KV425555">
    <property type="protein sequence ID" value="KZT29032.1"/>
    <property type="molecule type" value="Genomic_DNA"/>
</dbReference>
<feature type="region of interest" description="Disordered" evidence="1">
    <location>
        <begin position="131"/>
        <end position="158"/>
    </location>
</feature>
<protein>
    <submittedName>
        <fullName evidence="2">Uncharacterized protein</fullName>
    </submittedName>
</protein>
<gene>
    <name evidence="2" type="ORF">NEOLEDRAFT_1128547</name>
</gene>
<accession>A0A165V202</accession>
<name>A0A165V202_9AGAM</name>
<dbReference type="InParanoid" id="A0A165V202"/>
<proteinExistence type="predicted"/>
<reference evidence="2 3" key="1">
    <citation type="journal article" date="2016" name="Mol. Biol. Evol.">
        <title>Comparative Genomics of Early-Diverging Mushroom-Forming Fungi Provides Insights into the Origins of Lignocellulose Decay Capabilities.</title>
        <authorList>
            <person name="Nagy L.G."/>
            <person name="Riley R."/>
            <person name="Tritt A."/>
            <person name="Adam C."/>
            <person name="Daum C."/>
            <person name="Floudas D."/>
            <person name="Sun H."/>
            <person name="Yadav J.S."/>
            <person name="Pangilinan J."/>
            <person name="Larsson K.H."/>
            <person name="Matsuura K."/>
            <person name="Barry K."/>
            <person name="Labutti K."/>
            <person name="Kuo R."/>
            <person name="Ohm R.A."/>
            <person name="Bhattacharya S.S."/>
            <person name="Shirouzu T."/>
            <person name="Yoshinaga Y."/>
            <person name="Martin F.M."/>
            <person name="Grigoriev I.V."/>
            <person name="Hibbett D.S."/>
        </authorList>
    </citation>
    <scope>NUCLEOTIDE SEQUENCE [LARGE SCALE GENOMIC DNA]</scope>
    <source>
        <strain evidence="2 3">HHB14362 ss-1</strain>
    </source>
</reference>
<sequence>MDVDAISVHSASRSTHGNSTISGSPDRPDADDSSTLAKHGLSGKTIDIITGVSTGSLLLRCSLCVDRTFRSRMPLQIPGSRDFPMQRPQITDLLTEVRLIWAFNARRGSRESSAVLRLWVAISTRCSAEREGTAKASYRQKRRQSRSCQLSGYNKPHP</sequence>
<evidence type="ECO:0000313" key="2">
    <source>
        <dbReference type="EMBL" id="KZT29032.1"/>
    </source>
</evidence>
<evidence type="ECO:0000313" key="3">
    <source>
        <dbReference type="Proteomes" id="UP000076761"/>
    </source>
</evidence>
<organism evidence="2 3">
    <name type="scientific">Neolentinus lepideus HHB14362 ss-1</name>
    <dbReference type="NCBI Taxonomy" id="1314782"/>
    <lineage>
        <taxon>Eukaryota</taxon>
        <taxon>Fungi</taxon>
        <taxon>Dikarya</taxon>
        <taxon>Basidiomycota</taxon>
        <taxon>Agaricomycotina</taxon>
        <taxon>Agaricomycetes</taxon>
        <taxon>Gloeophyllales</taxon>
        <taxon>Gloeophyllaceae</taxon>
        <taxon>Neolentinus</taxon>
    </lineage>
</organism>
<dbReference type="AlphaFoldDB" id="A0A165V202"/>
<dbReference type="Proteomes" id="UP000076761">
    <property type="component" value="Unassembled WGS sequence"/>
</dbReference>
<feature type="region of interest" description="Disordered" evidence="1">
    <location>
        <begin position="1"/>
        <end position="37"/>
    </location>
</feature>
<feature type="compositionally biased region" description="Polar residues" evidence="1">
    <location>
        <begin position="9"/>
        <end position="23"/>
    </location>
</feature>
<evidence type="ECO:0000256" key="1">
    <source>
        <dbReference type="SAM" id="MobiDB-lite"/>
    </source>
</evidence>
<keyword evidence="3" id="KW-1185">Reference proteome</keyword>